<dbReference type="PANTHER" id="PTHR10796">
    <property type="entry name" value="PATCHED-RELATED"/>
    <property type="match status" value="1"/>
</dbReference>
<sequence length="575" mass="64713">KFADFYNVSREGLEIWVVLVTPKRSTGRQYMNMSMELLKEPILIIGAVGSPAIATATTFAILGWLEFPFNSIMCITPFLVMGIGVDDAFLLLHSWRTHSSLPAKERMRMVVHEIGPSMAITSATNTLAFGIGITSPTPQMSGFCLCTCLAIFLDFLFEFLIFAPMIVLFYGEREEKPKLQNSAITWESYTNMLLSPFGRFIVVITALIIYLCAFIGVSGMKPSFDPSKTFPSDSDLMLSLRKFEKVQSEYAPINFISLLPSLADYSEKANFFEMIGRLEHSEGCYGPERTQLMLRQFIEWGESQNITNLSYQFLPKFLSDRQIKDGAIVQYKTKNGTVDDVWLNYIVICRGELDWNKRAMKIDKIRKIIDDYPQFRTSLFDYDSTIYDLIITVKDELTKAVAITFACMTVACAFMIPSFSGASVATLSMLSISFSLLGFLALWGQNLDPVTMINVLMAIGFSVDFSAHICYHYHMSLRQAVLLNDKERMTKILQAVGKPIIEASLSTLICMIPLFFVPVYIIVAFAKTVCLVAIFGLLHGIVIIPVCLSFFPKKTRPMVARTPAILEEQKESMLT</sequence>
<evidence type="ECO:0000259" key="8">
    <source>
        <dbReference type="PROSITE" id="PS50156"/>
    </source>
</evidence>
<dbReference type="GO" id="GO:0005886">
    <property type="term" value="C:plasma membrane"/>
    <property type="evidence" value="ECO:0007669"/>
    <property type="project" value="TreeGrafter"/>
</dbReference>
<keyword evidence="6" id="KW-0325">Glycoprotein</keyword>
<dbReference type="PROSITE" id="PS50156">
    <property type="entry name" value="SSD"/>
    <property type="match status" value="1"/>
</dbReference>
<feature type="transmembrane region" description="Helical" evidence="7">
    <location>
        <begin position="200"/>
        <end position="220"/>
    </location>
</feature>
<dbReference type="Proteomes" id="UP000230423">
    <property type="component" value="Unassembled WGS sequence"/>
</dbReference>
<dbReference type="Gene3D" id="1.20.1640.10">
    <property type="entry name" value="Multidrug efflux transporter AcrB transmembrane domain"/>
    <property type="match status" value="2"/>
</dbReference>
<feature type="transmembrane region" description="Helical" evidence="7">
    <location>
        <begin position="140"/>
        <end position="170"/>
    </location>
</feature>
<gene>
    <name evidence="9" type="ORF">TELCIR_11900</name>
</gene>
<feature type="transmembrane region" description="Helical" evidence="7">
    <location>
        <begin position="70"/>
        <end position="93"/>
    </location>
</feature>
<dbReference type="GO" id="GO:0030659">
    <property type="term" value="C:cytoplasmic vesicle membrane"/>
    <property type="evidence" value="ECO:0007669"/>
    <property type="project" value="TreeGrafter"/>
</dbReference>
<evidence type="ECO:0000313" key="10">
    <source>
        <dbReference type="Proteomes" id="UP000230423"/>
    </source>
</evidence>
<evidence type="ECO:0000256" key="1">
    <source>
        <dbReference type="ARBA" id="ARBA00004141"/>
    </source>
</evidence>
<feature type="transmembrane region" description="Helical" evidence="7">
    <location>
        <begin position="42"/>
        <end position="64"/>
    </location>
</feature>
<dbReference type="InterPro" id="IPR003392">
    <property type="entry name" value="PTHD_SSD"/>
</dbReference>
<name>A0A2G9U881_TELCI</name>
<feature type="transmembrane region" description="Helical" evidence="7">
    <location>
        <begin position="400"/>
        <end position="417"/>
    </location>
</feature>
<evidence type="ECO:0000256" key="6">
    <source>
        <dbReference type="ARBA" id="ARBA00023180"/>
    </source>
</evidence>
<dbReference type="Pfam" id="PF02460">
    <property type="entry name" value="Patched"/>
    <property type="match status" value="1"/>
</dbReference>
<evidence type="ECO:0000256" key="4">
    <source>
        <dbReference type="ARBA" id="ARBA00022989"/>
    </source>
</evidence>
<feature type="non-terminal residue" evidence="9">
    <location>
        <position position="1"/>
    </location>
</feature>
<dbReference type="SUPFAM" id="SSF82866">
    <property type="entry name" value="Multidrug efflux transporter AcrB transmembrane domain"/>
    <property type="match status" value="2"/>
</dbReference>
<evidence type="ECO:0000256" key="3">
    <source>
        <dbReference type="ARBA" id="ARBA00022692"/>
    </source>
</evidence>
<reference evidence="9 10" key="1">
    <citation type="submission" date="2015-09" db="EMBL/GenBank/DDBJ databases">
        <title>Draft genome of the parasitic nematode Teladorsagia circumcincta isolate WARC Sus (inbred).</title>
        <authorList>
            <person name="Mitreva M."/>
        </authorList>
    </citation>
    <scope>NUCLEOTIDE SEQUENCE [LARGE SCALE GENOMIC DNA]</scope>
    <source>
        <strain evidence="9 10">S</strain>
    </source>
</reference>
<proteinExistence type="inferred from homology"/>
<protein>
    <submittedName>
        <fullName evidence="9">Patched family protein</fullName>
    </submittedName>
</protein>
<feature type="transmembrane region" description="Helical" evidence="7">
    <location>
        <begin position="531"/>
        <end position="551"/>
    </location>
</feature>
<evidence type="ECO:0000256" key="7">
    <source>
        <dbReference type="SAM" id="Phobius"/>
    </source>
</evidence>
<dbReference type="PANTHER" id="PTHR10796:SF94">
    <property type="entry name" value="SSD DOMAIN-CONTAINING PROTEIN"/>
    <property type="match status" value="1"/>
</dbReference>
<evidence type="ECO:0000256" key="5">
    <source>
        <dbReference type="ARBA" id="ARBA00023136"/>
    </source>
</evidence>
<accession>A0A2G9U881</accession>
<evidence type="ECO:0000313" key="9">
    <source>
        <dbReference type="EMBL" id="PIO66388.1"/>
    </source>
</evidence>
<dbReference type="InterPro" id="IPR000731">
    <property type="entry name" value="SSD"/>
</dbReference>
<comment type="similarity">
    <text evidence="2">Belongs to the patched family.</text>
</comment>
<keyword evidence="10" id="KW-1185">Reference proteome</keyword>
<comment type="subcellular location">
    <subcellularLocation>
        <location evidence="1">Membrane</location>
        <topology evidence="1">Multi-pass membrane protein</topology>
    </subcellularLocation>
</comment>
<dbReference type="GO" id="GO:0006897">
    <property type="term" value="P:endocytosis"/>
    <property type="evidence" value="ECO:0007669"/>
    <property type="project" value="TreeGrafter"/>
</dbReference>
<keyword evidence="4 7" id="KW-1133">Transmembrane helix</keyword>
<evidence type="ECO:0000256" key="2">
    <source>
        <dbReference type="ARBA" id="ARBA00005585"/>
    </source>
</evidence>
<feature type="transmembrane region" description="Helical" evidence="7">
    <location>
        <begin position="114"/>
        <end position="134"/>
    </location>
</feature>
<feature type="transmembrane region" description="Helical" evidence="7">
    <location>
        <begin position="424"/>
        <end position="444"/>
    </location>
</feature>
<dbReference type="OrthoDB" id="6510177at2759"/>
<feature type="transmembrane region" description="Helical" evidence="7">
    <location>
        <begin position="500"/>
        <end position="525"/>
    </location>
</feature>
<dbReference type="GO" id="GO:0018996">
    <property type="term" value="P:molting cycle, collagen and cuticulin-based cuticle"/>
    <property type="evidence" value="ECO:0007669"/>
    <property type="project" value="TreeGrafter"/>
</dbReference>
<dbReference type="AlphaFoldDB" id="A0A2G9U881"/>
<feature type="domain" description="SSD" evidence="8">
    <location>
        <begin position="43"/>
        <end position="168"/>
    </location>
</feature>
<organism evidence="9 10">
    <name type="scientific">Teladorsagia circumcincta</name>
    <name type="common">Brown stomach worm</name>
    <name type="synonym">Ostertagia circumcincta</name>
    <dbReference type="NCBI Taxonomy" id="45464"/>
    <lineage>
        <taxon>Eukaryota</taxon>
        <taxon>Metazoa</taxon>
        <taxon>Ecdysozoa</taxon>
        <taxon>Nematoda</taxon>
        <taxon>Chromadorea</taxon>
        <taxon>Rhabditida</taxon>
        <taxon>Rhabditina</taxon>
        <taxon>Rhabditomorpha</taxon>
        <taxon>Strongyloidea</taxon>
        <taxon>Trichostrongylidae</taxon>
        <taxon>Teladorsagia</taxon>
    </lineage>
</organism>
<dbReference type="InterPro" id="IPR051697">
    <property type="entry name" value="Patched_domain-protein"/>
</dbReference>
<keyword evidence="3 7" id="KW-0812">Transmembrane</keyword>
<keyword evidence="5 7" id="KW-0472">Membrane</keyword>
<dbReference type="EMBL" id="KZ348299">
    <property type="protein sequence ID" value="PIO66388.1"/>
    <property type="molecule type" value="Genomic_DNA"/>
</dbReference>